<name>A0ABS8ZES3_9PSEU</name>
<dbReference type="InterPro" id="IPR013766">
    <property type="entry name" value="Thioredoxin_domain"/>
</dbReference>
<dbReference type="EMBL" id="JAJVCN010000002">
    <property type="protein sequence ID" value="MCE7005410.1"/>
    <property type="molecule type" value="Genomic_DNA"/>
</dbReference>
<dbReference type="Pfam" id="PF00085">
    <property type="entry name" value="Thioredoxin"/>
    <property type="match status" value="1"/>
</dbReference>
<gene>
    <name evidence="2" type="ORF">LWC34_21635</name>
</gene>
<feature type="domain" description="Thioredoxin" evidence="1">
    <location>
        <begin position="7"/>
        <end position="137"/>
    </location>
</feature>
<dbReference type="Proteomes" id="UP001521150">
    <property type="component" value="Unassembled WGS sequence"/>
</dbReference>
<organism evidence="2 3">
    <name type="scientific">Kibdelosporangium philippinense</name>
    <dbReference type="NCBI Taxonomy" id="211113"/>
    <lineage>
        <taxon>Bacteria</taxon>
        <taxon>Bacillati</taxon>
        <taxon>Actinomycetota</taxon>
        <taxon>Actinomycetes</taxon>
        <taxon>Pseudonocardiales</taxon>
        <taxon>Pseudonocardiaceae</taxon>
        <taxon>Kibdelosporangium</taxon>
    </lineage>
</organism>
<dbReference type="Gene3D" id="3.40.30.10">
    <property type="entry name" value="Glutaredoxin"/>
    <property type="match status" value="1"/>
</dbReference>
<evidence type="ECO:0000259" key="1">
    <source>
        <dbReference type="PROSITE" id="PS51352"/>
    </source>
</evidence>
<sequence>MTTGTWVLIGTLALASVAGLAWRRSQGRVRAGKMSSLPAELRKLVDPGSRVTLLQISTTFCAPCRHTRLLLSDLADKTEGLRHIDFDVTDHPEVATSLGVLTTPTTLAVDSQGVELMRVGGVPKRETLLDALRPHLAPE</sequence>
<comment type="caution">
    <text evidence="2">The sequence shown here is derived from an EMBL/GenBank/DDBJ whole genome shotgun (WGS) entry which is preliminary data.</text>
</comment>
<evidence type="ECO:0000313" key="2">
    <source>
        <dbReference type="EMBL" id="MCE7005410.1"/>
    </source>
</evidence>
<dbReference type="InterPro" id="IPR036249">
    <property type="entry name" value="Thioredoxin-like_sf"/>
</dbReference>
<dbReference type="CDD" id="cd02947">
    <property type="entry name" value="TRX_family"/>
    <property type="match status" value="1"/>
</dbReference>
<reference evidence="2 3" key="1">
    <citation type="submission" date="2021-12" db="EMBL/GenBank/DDBJ databases">
        <title>Genome sequence of Kibdelosporangium philippinense ATCC 49844.</title>
        <authorList>
            <person name="Fedorov E.A."/>
            <person name="Omeragic M."/>
            <person name="Shalygina K.F."/>
            <person name="Maclea K.S."/>
        </authorList>
    </citation>
    <scope>NUCLEOTIDE SEQUENCE [LARGE SCALE GENOMIC DNA]</scope>
    <source>
        <strain evidence="2 3">ATCC 49844</strain>
    </source>
</reference>
<keyword evidence="3" id="KW-1185">Reference proteome</keyword>
<protein>
    <submittedName>
        <fullName evidence="2">Thioredoxin family protein</fullName>
    </submittedName>
</protein>
<evidence type="ECO:0000313" key="3">
    <source>
        <dbReference type="Proteomes" id="UP001521150"/>
    </source>
</evidence>
<accession>A0ABS8ZES3</accession>
<dbReference type="RefSeq" id="WP_233726996.1">
    <property type="nucleotide sequence ID" value="NZ_JAJVCN010000002.1"/>
</dbReference>
<proteinExistence type="predicted"/>
<dbReference type="PROSITE" id="PS51352">
    <property type="entry name" value="THIOREDOXIN_2"/>
    <property type="match status" value="1"/>
</dbReference>
<dbReference type="SUPFAM" id="SSF52833">
    <property type="entry name" value="Thioredoxin-like"/>
    <property type="match status" value="1"/>
</dbReference>